<dbReference type="Pfam" id="PF00378">
    <property type="entry name" value="ECH_1"/>
    <property type="match status" value="1"/>
</dbReference>
<gene>
    <name evidence="2" type="ORF">DSLASN_26920</name>
</gene>
<proteinExistence type="inferred from homology"/>
<dbReference type="PANTHER" id="PTHR43802">
    <property type="entry name" value="ENOYL-COA HYDRATASE"/>
    <property type="match status" value="1"/>
</dbReference>
<comment type="similarity">
    <text evidence="1">Belongs to the enoyl-CoA hydratase/isomerase family.</text>
</comment>
<name>A0ABN6F633_9BACT</name>
<sequence>MTSVVLYEKRGAIGLITLNRPDRKNAITQRLLTELFDSVEAADADPEVGALVLSGSGNSFCSGIDLDCLATDNLVNPRGDGKDMVGVFQGCETPIIGAVSGYAITGGFELALNCDFLIADETACFMDTHAKIGIHPGWGMTQLLQQAVGRKRALQISLTCEKISAEKALGWGLINEIVTEESLLPRAIELAKGIASVNRGMMQTVKGFIEKQSAIHADEGLRLEKEAFKAFASLALAHS</sequence>
<dbReference type="NCBIfam" id="NF004840">
    <property type="entry name" value="PRK06190.1"/>
    <property type="match status" value="1"/>
</dbReference>
<accession>A0ABN6F633</accession>
<dbReference type="RefSeq" id="WP_236888488.1">
    <property type="nucleotide sequence ID" value="NZ_AP024488.1"/>
</dbReference>
<dbReference type="EMBL" id="AP024488">
    <property type="protein sequence ID" value="BCS97060.1"/>
    <property type="molecule type" value="Genomic_DNA"/>
</dbReference>
<dbReference type="CDD" id="cd06558">
    <property type="entry name" value="crotonase-like"/>
    <property type="match status" value="1"/>
</dbReference>
<organism evidence="2 3">
    <name type="scientific">Desulfoluna limicola</name>
    <dbReference type="NCBI Taxonomy" id="2810562"/>
    <lineage>
        <taxon>Bacteria</taxon>
        <taxon>Pseudomonadati</taxon>
        <taxon>Thermodesulfobacteriota</taxon>
        <taxon>Desulfobacteria</taxon>
        <taxon>Desulfobacterales</taxon>
        <taxon>Desulfolunaceae</taxon>
        <taxon>Desulfoluna</taxon>
    </lineage>
</organism>
<dbReference type="InterPro" id="IPR029045">
    <property type="entry name" value="ClpP/crotonase-like_dom_sf"/>
</dbReference>
<dbReference type="Gene3D" id="3.90.226.10">
    <property type="entry name" value="2-enoyl-CoA Hydratase, Chain A, domain 1"/>
    <property type="match status" value="1"/>
</dbReference>
<keyword evidence="3" id="KW-1185">Reference proteome</keyword>
<dbReference type="SUPFAM" id="SSF52096">
    <property type="entry name" value="ClpP/crotonase"/>
    <property type="match status" value="1"/>
</dbReference>
<evidence type="ECO:0000313" key="2">
    <source>
        <dbReference type="EMBL" id="BCS97060.1"/>
    </source>
</evidence>
<dbReference type="InterPro" id="IPR001753">
    <property type="entry name" value="Enoyl-CoA_hydra/iso"/>
</dbReference>
<protein>
    <submittedName>
        <fullName evidence="2">Enoyl-CoA hydratase</fullName>
    </submittedName>
</protein>
<dbReference type="PANTHER" id="PTHR43802:SF1">
    <property type="entry name" value="IP11341P-RELATED"/>
    <property type="match status" value="1"/>
</dbReference>
<reference evidence="2 3" key="1">
    <citation type="submission" date="2021-02" db="EMBL/GenBank/DDBJ databases">
        <title>Complete genome of Desulfoluna sp. strain ASN36.</title>
        <authorList>
            <person name="Takahashi A."/>
            <person name="Kojima H."/>
            <person name="Fukui M."/>
        </authorList>
    </citation>
    <scope>NUCLEOTIDE SEQUENCE [LARGE SCALE GENOMIC DNA]</scope>
    <source>
        <strain evidence="2 3">ASN36</strain>
    </source>
</reference>
<evidence type="ECO:0000256" key="1">
    <source>
        <dbReference type="ARBA" id="ARBA00005254"/>
    </source>
</evidence>
<evidence type="ECO:0000313" key="3">
    <source>
        <dbReference type="Proteomes" id="UP001320148"/>
    </source>
</evidence>
<dbReference type="Proteomes" id="UP001320148">
    <property type="component" value="Chromosome"/>
</dbReference>